<name>A0A9X2IW32_9NOCA</name>
<dbReference type="AlphaFoldDB" id="A0A9X2IW32"/>
<reference evidence="3" key="1">
    <citation type="submission" date="2022-06" db="EMBL/GenBank/DDBJ databases">
        <title>Novel species in genus nocardia.</title>
        <authorList>
            <person name="Li F."/>
        </authorList>
    </citation>
    <scope>NUCLEOTIDE SEQUENCE</scope>
    <source>
        <strain evidence="3">CDC141</strain>
    </source>
</reference>
<accession>A0A9X2IW32</accession>
<evidence type="ECO:0000313" key="3">
    <source>
        <dbReference type="EMBL" id="MCM6772420.1"/>
    </source>
</evidence>
<dbReference type="EMBL" id="JAMRXG010000001">
    <property type="protein sequence ID" value="MCM6772420.1"/>
    <property type="molecule type" value="Genomic_DNA"/>
</dbReference>
<keyword evidence="2" id="KW-0812">Transmembrane</keyword>
<keyword evidence="2" id="KW-1133">Transmembrane helix</keyword>
<evidence type="ECO:0000256" key="1">
    <source>
        <dbReference type="SAM" id="MobiDB-lite"/>
    </source>
</evidence>
<feature type="compositionally biased region" description="Gly residues" evidence="1">
    <location>
        <begin position="277"/>
        <end position="295"/>
    </location>
</feature>
<organism evidence="3 4">
    <name type="scientific">Nocardia pulmonis</name>
    <dbReference type="NCBI Taxonomy" id="2951408"/>
    <lineage>
        <taxon>Bacteria</taxon>
        <taxon>Bacillati</taxon>
        <taxon>Actinomycetota</taxon>
        <taxon>Actinomycetes</taxon>
        <taxon>Mycobacteriales</taxon>
        <taxon>Nocardiaceae</taxon>
        <taxon>Nocardia</taxon>
    </lineage>
</organism>
<evidence type="ECO:0000256" key="2">
    <source>
        <dbReference type="SAM" id="Phobius"/>
    </source>
</evidence>
<evidence type="ECO:0000313" key="4">
    <source>
        <dbReference type="Proteomes" id="UP001139157"/>
    </source>
</evidence>
<keyword evidence="2" id="KW-0472">Membrane</keyword>
<feature type="transmembrane region" description="Helical" evidence="2">
    <location>
        <begin position="44"/>
        <end position="71"/>
    </location>
</feature>
<proteinExistence type="predicted"/>
<dbReference type="Pfam" id="PF19865">
    <property type="entry name" value="DUF6338"/>
    <property type="match status" value="1"/>
</dbReference>
<protein>
    <submittedName>
        <fullName evidence="3">DUF6338 family protein</fullName>
    </submittedName>
</protein>
<feature type="region of interest" description="Disordered" evidence="1">
    <location>
        <begin position="180"/>
        <end position="200"/>
    </location>
</feature>
<dbReference type="InterPro" id="IPR045919">
    <property type="entry name" value="DUF6338"/>
</dbReference>
<sequence length="295" mass="32125">MTPSSWLTFLAFFLFVAPGLLFDQLSARKRVKRRESTFTEISRVALISTVCSVTATALLAGAAAVMAWRGWKPFPVPSSLITQGSRYVADHVVPTAVTSLVFVVLSLLVSWVLFLLLHRKHKGGISYTSTWRQVMRVRAPEGTEVHVRAGMSDGSVWFGRVAEYSPDLEVADRELILAQPLATKPKPEQNTGEEPKPLPDRWTYMVLRGSDIVSLAVSYRAPRVDESLPAHKRRLGQLFSSRPRPRGALQATRTRLSTIRLPRLTAAGPPQAEASQAGGGTDAEPGTGRGGAGGQ</sequence>
<feature type="transmembrane region" description="Helical" evidence="2">
    <location>
        <begin position="6"/>
        <end position="23"/>
    </location>
</feature>
<gene>
    <name evidence="3" type="ORF">NDR86_02915</name>
</gene>
<feature type="region of interest" description="Disordered" evidence="1">
    <location>
        <begin position="235"/>
        <end position="295"/>
    </location>
</feature>
<feature type="transmembrane region" description="Helical" evidence="2">
    <location>
        <begin position="91"/>
        <end position="117"/>
    </location>
</feature>
<dbReference type="Proteomes" id="UP001139157">
    <property type="component" value="Unassembled WGS sequence"/>
</dbReference>
<comment type="caution">
    <text evidence="3">The sequence shown here is derived from an EMBL/GenBank/DDBJ whole genome shotgun (WGS) entry which is preliminary data.</text>
</comment>
<keyword evidence="4" id="KW-1185">Reference proteome</keyword>
<dbReference type="RefSeq" id="WP_251941050.1">
    <property type="nucleotide sequence ID" value="NZ_JAMRXG010000001.1"/>
</dbReference>